<name>A0ABW5IGK2_9BACT</name>
<gene>
    <name evidence="1" type="ORF">ACFSRY_01455</name>
</gene>
<accession>A0ABW5IGK2</accession>
<protein>
    <recommendedName>
        <fullName evidence="3">SpoIIAA-like</fullName>
    </recommendedName>
</protein>
<comment type="caution">
    <text evidence="1">The sequence shown here is derived from an EMBL/GenBank/DDBJ whole genome shotgun (WGS) entry which is preliminary data.</text>
</comment>
<organism evidence="1 2">
    <name type="scientific">Pontibacter locisalis</name>
    <dbReference type="NCBI Taxonomy" id="1719035"/>
    <lineage>
        <taxon>Bacteria</taxon>
        <taxon>Pseudomonadati</taxon>
        <taxon>Bacteroidota</taxon>
        <taxon>Cytophagia</taxon>
        <taxon>Cytophagales</taxon>
        <taxon>Hymenobacteraceae</taxon>
        <taxon>Pontibacter</taxon>
    </lineage>
</organism>
<dbReference type="EMBL" id="JBHULU010000002">
    <property type="protein sequence ID" value="MFD2512518.1"/>
    <property type="molecule type" value="Genomic_DNA"/>
</dbReference>
<dbReference type="Proteomes" id="UP001597544">
    <property type="component" value="Unassembled WGS sequence"/>
</dbReference>
<proteinExistence type="predicted"/>
<dbReference type="RefSeq" id="WP_377502685.1">
    <property type="nucleotide sequence ID" value="NZ_JBHULU010000002.1"/>
</dbReference>
<keyword evidence="2" id="KW-1185">Reference proteome</keyword>
<evidence type="ECO:0008006" key="3">
    <source>
        <dbReference type="Google" id="ProtNLM"/>
    </source>
</evidence>
<evidence type="ECO:0000313" key="1">
    <source>
        <dbReference type="EMBL" id="MFD2512518.1"/>
    </source>
</evidence>
<reference evidence="2" key="1">
    <citation type="journal article" date="2019" name="Int. J. Syst. Evol. Microbiol.">
        <title>The Global Catalogue of Microorganisms (GCM) 10K type strain sequencing project: providing services to taxonomists for standard genome sequencing and annotation.</title>
        <authorList>
            <consortium name="The Broad Institute Genomics Platform"/>
            <consortium name="The Broad Institute Genome Sequencing Center for Infectious Disease"/>
            <person name="Wu L."/>
            <person name="Ma J."/>
        </authorList>
    </citation>
    <scope>NUCLEOTIDE SEQUENCE [LARGE SCALE GENOMIC DNA]</scope>
    <source>
        <strain evidence="2">KCTC 42498</strain>
    </source>
</reference>
<evidence type="ECO:0000313" key="2">
    <source>
        <dbReference type="Proteomes" id="UP001597544"/>
    </source>
</evidence>
<sequence>MIKYNEALSLLEIMWYGYITDDNIQEAIDNVAKVLTTRQVKFFVSDVRNSNTTRVTEEAWLLNYCFPLLEYNGIKRMARISDGCTLGQMVMGNIVDVMSKEEQYHFTVQSFAEREKAMDWLLNAQA</sequence>